<dbReference type="EMBL" id="JBHLYQ010000015">
    <property type="protein sequence ID" value="MFC0081085.1"/>
    <property type="molecule type" value="Genomic_DNA"/>
</dbReference>
<dbReference type="InterPro" id="IPR041999">
    <property type="entry name" value="Sortase_D_1"/>
</dbReference>
<evidence type="ECO:0000256" key="1">
    <source>
        <dbReference type="ARBA" id="ARBA00022801"/>
    </source>
</evidence>
<gene>
    <name evidence="2" type="ORF">ACFFRE_02785</name>
</gene>
<comment type="caution">
    <text evidence="2">The sequence shown here is derived from an EMBL/GenBank/DDBJ whole genome shotgun (WGS) entry which is preliminary data.</text>
</comment>
<protein>
    <submittedName>
        <fullName evidence="2">Class D sortase</fullName>
    </submittedName>
</protein>
<dbReference type="InterPro" id="IPR023365">
    <property type="entry name" value="Sortase_dom-sf"/>
</dbReference>
<dbReference type="RefSeq" id="WP_377787990.1">
    <property type="nucleotide sequence ID" value="NZ_JBHLYQ010000015.1"/>
</dbReference>
<reference evidence="2 3" key="1">
    <citation type="submission" date="2024-09" db="EMBL/GenBank/DDBJ databases">
        <authorList>
            <person name="Sun Q."/>
            <person name="Mori K."/>
        </authorList>
    </citation>
    <scope>NUCLEOTIDE SEQUENCE [LARGE SCALE GENOMIC DNA]</scope>
    <source>
        <strain evidence="2 3">JCM 15389</strain>
    </source>
</reference>
<dbReference type="InterPro" id="IPR005754">
    <property type="entry name" value="Sortase"/>
</dbReference>
<proteinExistence type="predicted"/>
<dbReference type="CDD" id="cd05828">
    <property type="entry name" value="Sortase_D_1"/>
    <property type="match status" value="1"/>
</dbReference>
<accession>A0ABV6C072</accession>
<dbReference type="Proteomes" id="UP001589788">
    <property type="component" value="Unassembled WGS sequence"/>
</dbReference>
<dbReference type="SUPFAM" id="SSF63817">
    <property type="entry name" value="Sortase"/>
    <property type="match status" value="1"/>
</dbReference>
<dbReference type="Pfam" id="PF04203">
    <property type="entry name" value="Sortase"/>
    <property type="match status" value="1"/>
</dbReference>
<organism evidence="2 3">
    <name type="scientific">Aciditerrimonas ferrireducens</name>
    <dbReference type="NCBI Taxonomy" id="667306"/>
    <lineage>
        <taxon>Bacteria</taxon>
        <taxon>Bacillati</taxon>
        <taxon>Actinomycetota</taxon>
        <taxon>Acidimicrobiia</taxon>
        <taxon>Acidimicrobiales</taxon>
        <taxon>Acidimicrobiaceae</taxon>
        <taxon>Aciditerrimonas</taxon>
    </lineage>
</organism>
<evidence type="ECO:0000313" key="3">
    <source>
        <dbReference type="Proteomes" id="UP001589788"/>
    </source>
</evidence>
<dbReference type="Gene3D" id="2.40.260.10">
    <property type="entry name" value="Sortase"/>
    <property type="match status" value="1"/>
</dbReference>
<sequence length="359" mass="37116">MTRRARVVLGLVLVWGALGVLGYRLGWELHLRRGQATLLQQARTVDRASEGPGGSCSGTQVTPVLDGQLAGVLDIPSLGVQAPVESGTSDAVLAVAVGHFDGSPWPGQPGTAALLAHDVSYFARIDQLQPGDTLQYQSGCVTVTFRVVGHQIVHDGAPLPAVPGSGLDLDTCWPTDALWFTPDRYVVEAQEVGISVGKPAPVVGPTATVAYRSSASPALAATGLALTQNEEPMGTLRITGSPSQAWSQSPGPLAVQVAALADYFGGYHAAERDDQAWWASVAPGLAMPPALVGAQPLLSDASPLNVTIQASGDEPQTVTLQTTLPLAGGSAPGRYAMTVTEAVHGTTLVITSWEANRVG</sequence>
<keyword evidence="1" id="KW-0378">Hydrolase</keyword>
<name>A0ABV6C072_9ACTN</name>
<evidence type="ECO:0000313" key="2">
    <source>
        <dbReference type="EMBL" id="MFC0081085.1"/>
    </source>
</evidence>
<keyword evidence="3" id="KW-1185">Reference proteome</keyword>